<keyword evidence="5" id="KW-0150">Chloroplast</keyword>
<dbReference type="GO" id="GO:0009570">
    <property type="term" value="C:chloroplast stroma"/>
    <property type="evidence" value="ECO:0007669"/>
    <property type="project" value="UniProtKB-SubCell"/>
</dbReference>
<dbReference type="PANTHER" id="PTHR33078">
    <property type="entry name" value="PROTEIN YCF2-RELATED"/>
    <property type="match status" value="1"/>
</dbReference>
<evidence type="ECO:0000256" key="7">
    <source>
        <dbReference type="ARBA" id="ARBA00022741"/>
    </source>
</evidence>
<dbReference type="Proteomes" id="UP000796880">
    <property type="component" value="Unassembled WGS sequence"/>
</dbReference>
<evidence type="ECO:0000256" key="2">
    <source>
        <dbReference type="ARBA" id="ARBA00004470"/>
    </source>
</evidence>
<comment type="subcellular location">
    <subcellularLocation>
        <location evidence="2">Plastid</location>
        <location evidence="2">Chloroplast stroma</location>
    </subcellularLocation>
</comment>
<accession>A0A8K0MRU2</accession>
<sequence length="512" mass="57638">MLVQELDEAKAVEHNTVTIGLHYDDTRGLSFVVYYAFTLIGIHGNWLQSNDRCTKTDTVPGKLFQDRTSKMRKVDSKSLTEHTAAKGSHHLQKIMQAFCAAKITNRKNGKSALLSQRKCTCNFILIGSKTSAEKERSIDDVTKGVGQQPTGFNEERHNHYYLRWSALVPGDSLEEEVVLMRWDESGNASCDASAVSLVGVLRVEILVVLCCGMDVLKERFCRYLAGMLNSYPSPLTAEGGSPPTSSFVPVGFVITESNFECKDDGHLSQFCPYKVSKTVKDFAPGLLGRCVPRPLAEWQELERNMFLDNKGFLIDDSDDIDHDLDTELELLTIMNALTMDMMAKIDRFYITLQFELAKVISVQDHGILFYHTGRVVPQNVLLSNCSIDPISIYMKKKSCNEGDSYLYKWYFELGTHMKKLMRLLSLLSCSAGSVAQDLWSLPGLNEKNGITSYGLVENDSDLVHSLLEVEGALIFLYEQYELEFEEGEGEGVLNPQRIEEDLFNHIVWAPRI</sequence>
<evidence type="ECO:0000313" key="9">
    <source>
        <dbReference type="EMBL" id="KAF3455704.1"/>
    </source>
</evidence>
<name>A0A8K0MRU2_9ROSA</name>
<evidence type="ECO:0000256" key="4">
    <source>
        <dbReference type="ARBA" id="ARBA00018950"/>
    </source>
</evidence>
<keyword evidence="10" id="KW-1185">Reference proteome</keyword>
<comment type="similarity">
    <text evidence="3">Belongs to the Ycf2 family.</text>
</comment>
<keyword evidence="7" id="KW-0547">Nucleotide-binding</keyword>
<keyword evidence="8" id="KW-0067">ATP-binding</keyword>
<dbReference type="GO" id="GO:0005524">
    <property type="term" value="F:ATP binding"/>
    <property type="evidence" value="ECO:0007669"/>
    <property type="project" value="UniProtKB-KW"/>
</dbReference>
<reference evidence="9" key="1">
    <citation type="submission" date="2020-03" db="EMBL/GenBank/DDBJ databases">
        <title>A high-quality chromosome-level genome assembly of a woody plant with both climbing and erect habits, Rhamnella rubrinervis.</title>
        <authorList>
            <person name="Lu Z."/>
            <person name="Yang Y."/>
            <person name="Zhu X."/>
            <person name="Sun Y."/>
        </authorList>
    </citation>
    <scope>NUCLEOTIDE SEQUENCE</scope>
    <source>
        <strain evidence="9">BYM</strain>
        <tissue evidence="9">Leaf</tissue>
    </source>
</reference>
<dbReference type="OrthoDB" id="1909036at2759"/>
<evidence type="ECO:0000256" key="3">
    <source>
        <dbReference type="ARBA" id="ARBA00009361"/>
    </source>
</evidence>
<evidence type="ECO:0000256" key="8">
    <source>
        <dbReference type="ARBA" id="ARBA00022840"/>
    </source>
</evidence>
<evidence type="ECO:0000256" key="6">
    <source>
        <dbReference type="ARBA" id="ARBA00022640"/>
    </source>
</evidence>
<evidence type="ECO:0000256" key="1">
    <source>
        <dbReference type="ARBA" id="ARBA00002329"/>
    </source>
</evidence>
<proteinExistence type="inferred from homology"/>
<keyword evidence="6" id="KW-0934">Plastid</keyword>
<protein>
    <recommendedName>
        <fullName evidence="4">Protein Ycf2</fullName>
    </recommendedName>
</protein>
<evidence type="ECO:0000313" key="10">
    <source>
        <dbReference type="Proteomes" id="UP000796880"/>
    </source>
</evidence>
<dbReference type="EMBL" id="VOIH02000001">
    <property type="protein sequence ID" value="KAF3455704.1"/>
    <property type="molecule type" value="Genomic_DNA"/>
</dbReference>
<gene>
    <name evidence="9" type="ORF">FNV43_RR00346</name>
</gene>
<comment type="caution">
    <text evidence="9">The sequence shown here is derived from an EMBL/GenBank/DDBJ whole genome shotgun (WGS) entry which is preliminary data.</text>
</comment>
<evidence type="ECO:0000256" key="5">
    <source>
        <dbReference type="ARBA" id="ARBA00022528"/>
    </source>
</evidence>
<comment type="function">
    <text evidence="1">Probable ATPase of unknown function. Its presence in a non-photosynthetic plant (Epifagus virginiana) and experiments in tobacco indicate that it has an essential function which is probably not related to photosynthesis.</text>
</comment>
<dbReference type="AlphaFoldDB" id="A0A8K0MRU2"/>
<dbReference type="PANTHER" id="PTHR33078:SF92">
    <property type="entry name" value="PROTEIN YCF2"/>
    <property type="match status" value="1"/>
</dbReference>
<organism evidence="9 10">
    <name type="scientific">Rhamnella rubrinervis</name>
    <dbReference type="NCBI Taxonomy" id="2594499"/>
    <lineage>
        <taxon>Eukaryota</taxon>
        <taxon>Viridiplantae</taxon>
        <taxon>Streptophyta</taxon>
        <taxon>Embryophyta</taxon>
        <taxon>Tracheophyta</taxon>
        <taxon>Spermatophyta</taxon>
        <taxon>Magnoliopsida</taxon>
        <taxon>eudicotyledons</taxon>
        <taxon>Gunneridae</taxon>
        <taxon>Pentapetalae</taxon>
        <taxon>rosids</taxon>
        <taxon>fabids</taxon>
        <taxon>Rosales</taxon>
        <taxon>Rhamnaceae</taxon>
        <taxon>rhamnoid group</taxon>
        <taxon>Rhamneae</taxon>
        <taxon>Rhamnella</taxon>
    </lineage>
</organism>